<dbReference type="Pfam" id="PF07748">
    <property type="entry name" value="Glyco_hydro_38C"/>
    <property type="match status" value="1"/>
</dbReference>
<dbReference type="FunFam" id="1.20.1270.50:FF:000004">
    <property type="entry name" value="alpha-mannosidase 2C1 isoform X1"/>
    <property type="match status" value="1"/>
</dbReference>
<dbReference type="Pfam" id="PF09261">
    <property type="entry name" value="Alpha-mann_mid"/>
    <property type="match status" value="1"/>
</dbReference>
<dbReference type="STRING" id="1941349.STSP1_00149"/>
<dbReference type="GO" id="GO:0030246">
    <property type="term" value="F:carbohydrate binding"/>
    <property type="evidence" value="ECO:0007669"/>
    <property type="project" value="InterPro"/>
</dbReference>
<protein>
    <submittedName>
        <fullName evidence="6">Mannosylglycerate hydrolase</fullName>
        <ecNumber evidence="6">3.2.1.170</ecNumber>
    </submittedName>
</protein>
<keyword evidence="4 6" id="KW-0326">Glycosidase</keyword>
<dbReference type="Pfam" id="PF22907">
    <property type="entry name" value="Ams1-like_1st"/>
    <property type="match status" value="1"/>
</dbReference>
<dbReference type="InterPro" id="IPR015341">
    <property type="entry name" value="Glyco_hydro_38_cen"/>
</dbReference>
<dbReference type="CDD" id="cd10789">
    <property type="entry name" value="GH38N_AMII_ER_cytosolic"/>
    <property type="match status" value="1"/>
</dbReference>
<evidence type="ECO:0000256" key="3">
    <source>
        <dbReference type="ARBA" id="ARBA00022801"/>
    </source>
</evidence>
<dbReference type="Pfam" id="PF01074">
    <property type="entry name" value="Glyco_hydro_38N"/>
    <property type="match status" value="1"/>
</dbReference>
<dbReference type="Gene3D" id="2.60.40.2220">
    <property type="match status" value="1"/>
</dbReference>
<dbReference type="GO" id="GO:0004559">
    <property type="term" value="F:alpha-mannosidase activity"/>
    <property type="evidence" value="ECO:0007669"/>
    <property type="project" value="InterPro"/>
</dbReference>
<dbReference type="Gene3D" id="1.20.1270.50">
    <property type="entry name" value="Glycoside hydrolase family 38, central domain"/>
    <property type="match status" value="1"/>
</dbReference>
<dbReference type="GO" id="GO:0009313">
    <property type="term" value="P:oligosaccharide catabolic process"/>
    <property type="evidence" value="ECO:0007669"/>
    <property type="project" value="TreeGrafter"/>
</dbReference>
<dbReference type="RefSeq" id="WP_085754513.1">
    <property type="nucleotide sequence ID" value="NZ_CP021023.1"/>
</dbReference>
<dbReference type="SUPFAM" id="SSF74650">
    <property type="entry name" value="Galactose mutarotase-like"/>
    <property type="match status" value="1"/>
</dbReference>
<dbReference type="InterPro" id="IPR011330">
    <property type="entry name" value="Glyco_hydro/deAcase_b/a-brl"/>
</dbReference>
<reference evidence="7" key="1">
    <citation type="submission" date="2017-04" db="EMBL/GenBank/DDBJ databases">
        <title>Comparative genomics and description of representatives of a novel lineage of planctomycetes thriving in anoxic sediments.</title>
        <authorList>
            <person name="Spring S."/>
            <person name="Bunk B."/>
            <person name="Sproer C."/>
        </authorList>
    </citation>
    <scope>NUCLEOTIDE SEQUENCE [LARGE SCALE GENOMIC DNA]</scope>
    <source>
        <strain evidence="7">ST-PulAB-D4</strain>
    </source>
</reference>
<dbReference type="GO" id="GO:0006013">
    <property type="term" value="P:mannose metabolic process"/>
    <property type="evidence" value="ECO:0007669"/>
    <property type="project" value="InterPro"/>
</dbReference>
<sequence length="1003" mass="114856">MFRFSEKQIEMMIQFADDIKEKIYTPKTPLNIEGYTTKEPLPFDRKTEGEKKTFKPGDKWGDVFDCCWFHITGDVPEDCKDKHTVLLIDFNGEACVFDNHGNPQRGLTNGSSSFCFSLGQPGKRVLQLSNDAKQTGKIDIWIDAGCNDLFGTLCKDGRIEQADIAVCRDDIRDLYYDYWTIRELMQVLDKDSARYARASRALYEAMVILHNFDEDEVKRARDLLSKELSRKSLDPCLKVSAVGHAHMDLAWLWPIRETFRKAARTFSTVLDLMGRYPEYIFGASQPQLYQWVKDEYPNLYSKIKEKVAEGRWELQGGMWVESDTNLPSGESLIRQFVYGKTFYREEFGLDVRNLWLPDVFGYSASLPQIMKTCGVDYFMTQKLSWNDTNKFPHHTFYWKGLDGTAVLSHMLPEETYNSNAGPQSIAKSEKNYAQKAVSDRCLMLFGIGDGGGGPGAEHLEKLKRLKNLSGLPPVKQEFSSDFFEHLNQDSANYPQWHGELYLEKHRGTYTSQAETKKYNRMLELRLRDLEFLATVAMQNGWDYPQERLDEIWKEVLLYQFHDILPGSSMKRVYDECLERYELLLQEVQQLTRDALKSLSENKNGRFDASSNDIAVFNTLSWKRSEWVQTKYGWLKAEVEPMGFRCFKKSEIIEESFPLKAERKLLENELIRLEFSEDGRLISAYDKQAGFETIHEGSKGNTLDVYTDNGDAWDILEDYQKLPSESFKLESSSASLSGPKAILEQTYSYGNSKLTQKIVLTHGSKRIDFNTEVDWHENSKMLRTKFPLNVFSHFATCDIQFGNLRRPTHTNTSWDKAMLEVCAHKFVDISQKDRGAAILNDCKYGYNLFGNVIDINLLRSTSFPGKEADQGKHSFTYSLLPHKGNLIQGGVAEAASELNSPLIINEDCPIPSASSNSLSFFDIESETAVLETVKKAQEGSEVVLRLYESAGGSSEAKLKSAFEIENAWLTNALEEEICELKSSSKMINLSFRPWEIKTIKLKLE</sequence>
<dbReference type="Proteomes" id="UP000193334">
    <property type="component" value="Chromosome"/>
</dbReference>
<accession>A0A1W6LJ66</accession>
<proteinExistence type="inferred from homology"/>
<dbReference type="InterPro" id="IPR011682">
    <property type="entry name" value="Glyco_hydro_38_C"/>
</dbReference>
<evidence type="ECO:0000256" key="2">
    <source>
        <dbReference type="ARBA" id="ARBA00022723"/>
    </source>
</evidence>
<comment type="similarity">
    <text evidence="1">Belongs to the glycosyl hydrolase 38 family.</text>
</comment>
<dbReference type="GO" id="GO:0102546">
    <property type="term" value="F:mannosylglycerate hydrolase activity"/>
    <property type="evidence" value="ECO:0007669"/>
    <property type="project" value="UniProtKB-EC"/>
</dbReference>
<dbReference type="SUPFAM" id="SSF88713">
    <property type="entry name" value="Glycoside hydrolase/deacetylase"/>
    <property type="match status" value="1"/>
</dbReference>
<dbReference type="EC" id="3.2.1.170" evidence="6"/>
<dbReference type="SMART" id="SM00872">
    <property type="entry name" value="Alpha-mann_mid"/>
    <property type="match status" value="1"/>
</dbReference>
<dbReference type="InterPro" id="IPR041147">
    <property type="entry name" value="GH38_C"/>
</dbReference>
<dbReference type="Gene3D" id="3.20.110.10">
    <property type="entry name" value="Glycoside hydrolase 38, N terminal domain"/>
    <property type="match status" value="1"/>
</dbReference>
<dbReference type="Pfam" id="PF17677">
    <property type="entry name" value="Glyco_hydro38C2"/>
    <property type="match status" value="1"/>
</dbReference>
<dbReference type="InterPro" id="IPR037094">
    <property type="entry name" value="Glyco_hydro_38_cen_sf"/>
</dbReference>
<evidence type="ECO:0000256" key="4">
    <source>
        <dbReference type="ARBA" id="ARBA00023295"/>
    </source>
</evidence>
<dbReference type="FunFam" id="3.20.110.10:FF:000002">
    <property type="entry name" value="alpha-mannosidase 2C1 isoform X1"/>
    <property type="match status" value="1"/>
</dbReference>
<organism evidence="6 7">
    <name type="scientific">Sedimentisphaera salicampi</name>
    <dbReference type="NCBI Taxonomy" id="1941349"/>
    <lineage>
        <taxon>Bacteria</taxon>
        <taxon>Pseudomonadati</taxon>
        <taxon>Planctomycetota</taxon>
        <taxon>Phycisphaerae</taxon>
        <taxon>Sedimentisphaerales</taxon>
        <taxon>Sedimentisphaeraceae</taxon>
        <taxon>Sedimentisphaera</taxon>
    </lineage>
</organism>
<dbReference type="InterPro" id="IPR027291">
    <property type="entry name" value="Glyco_hydro_38_N_sf"/>
</dbReference>
<evidence type="ECO:0000313" key="6">
    <source>
        <dbReference type="EMBL" id="ARN55784.1"/>
    </source>
</evidence>
<evidence type="ECO:0000313" key="7">
    <source>
        <dbReference type="Proteomes" id="UP000193334"/>
    </source>
</evidence>
<dbReference type="InterPro" id="IPR011013">
    <property type="entry name" value="Gal_mutarotase_sf_dom"/>
</dbReference>
<dbReference type="InterPro" id="IPR028995">
    <property type="entry name" value="Glyco_hydro_57/38_cen_sf"/>
</dbReference>
<dbReference type="PANTHER" id="PTHR46017:SF1">
    <property type="entry name" value="ALPHA-MANNOSIDASE 2C1"/>
    <property type="match status" value="1"/>
</dbReference>
<dbReference type="AlphaFoldDB" id="A0A1W6LJ66"/>
<dbReference type="PANTHER" id="PTHR46017">
    <property type="entry name" value="ALPHA-MANNOSIDASE 2C1"/>
    <property type="match status" value="1"/>
</dbReference>
<evidence type="ECO:0000256" key="1">
    <source>
        <dbReference type="ARBA" id="ARBA00009792"/>
    </source>
</evidence>
<dbReference type="InterPro" id="IPR000602">
    <property type="entry name" value="Glyco_hydro_38_N"/>
</dbReference>
<dbReference type="KEGG" id="pbp:STSP1_00149"/>
<dbReference type="Gene3D" id="2.70.98.30">
    <property type="entry name" value="Golgi alpha-mannosidase II, domain 4"/>
    <property type="match status" value="1"/>
</dbReference>
<gene>
    <name evidence="6" type="primary">mngB_2</name>
    <name evidence="6" type="ORF">STSP1_00149</name>
</gene>
<dbReference type="SUPFAM" id="SSF88688">
    <property type="entry name" value="Families 57/38 glycoside transferase middle domain"/>
    <property type="match status" value="1"/>
</dbReference>
<dbReference type="EMBL" id="CP021023">
    <property type="protein sequence ID" value="ARN55784.1"/>
    <property type="molecule type" value="Genomic_DNA"/>
</dbReference>
<dbReference type="GO" id="GO:0046872">
    <property type="term" value="F:metal ion binding"/>
    <property type="evidence" value="ECO:0007669"/>
    <property type="project" value="UniProtKB-KW"/>
</dbReference>
<keyword evidence="7" id="KW-1185">Reference proteome</keyword>
<evidence type="ECO:0000259" key="5">
    <source>
        <dbReference type="SMART" id="SM00872"/>
    </source>
</evidence>
<feature type="domain" description="Glycoside hydrolase family 38 central" evidence="5">
    <location>
        <begin position="503"/>
        <end position="580"/>
    </location>
</feature>
<keyword evidence="3 6" id="KW-0378">Hydrolase</keyword>
<dbReference type="InterPro" id="IPR054723">
    <property type="entry name" value="Ams1-like_N"/>
</dbReference>
<keyword evidence="2" id="KW-0479">Metal-binding</keyword>
<name>A0A1W6LJ66_9BACT</name>